<gene>
    <name evidence="16" type="ORF">ABEB36_010929</name>
</gene>
<accession>A0ABD1EDI7</accession>
<dbReference type="PANTHER" id="PTHR12731">
    <property type="entry name" value="TRANSLOCON-ASSOCIATED PROTEIN, DELTA SUBUNIT"/>
    <property type="match status" value="1"/>
</dbReference>
<evidence type="ECO:0000313" key="17">
    <source>
        <dbReference type="Proteomes" id="UP001566132"/>
    </source>
</evidence>
<comment type="caution">
    <text evidence="16">The sequence shown here is derived from an EMBL/GenBank/DDBJ whole genome shotgun (WGS) entry which is preliminary data.</text>
</comment>
<evidence type="ECO:0000256" key="4">
    <source>
        <dbReference type="ARBA" id="ARBA00011819"/>
    </source>
</evidence>
<evidence type="ECO:0000256" key="11">
    <source>
        <dbReference type="ARBA" id="ARBA00022989"/>
    </source>
</evidence>
<keyword evidence="17" id="KW-1185">Reference proteome</keyword>
<keyword evidence="6" id="KW-1017">Isopeptide bond</keyword>
<sequence>MFFKFISSILLVIFFATYSFACTDPQVTSKSFTTQDATIVAHIGFISEFTVKCSSGDVSSLYAELGDNSIVPVAIIEKNHYQVSWTEDSKTARKGQYRIKIFNEEGYAAIRKALRANEPTSTVPEFFSVIVNYPGAYNGPWLRSECLAMIISVLVSYYAISTKAKIVS</sequence>
<dbReference type="GO" id="GO:0005789">
    <property type="term" value="C:endoplasmic reticulum membrane"/>
    <property type="evidence" value="ECO:0007669"/>
    <property type="project" value="UniProtKB-SubCell"/>
</dbReference>
<evidence type="ECO:0000256" key="7">
    <source>
        <dbReference type="ARBA" id="ARBA00022692"/>
    </source>
</evidence>
<keyword evidence="13" id="KW-1015">Disulfide bond</keyword>
<reference evidence="16 17" key="1">
    <citation type="submission" date="2024-05" db="EMBL/GenBank/DDBJ databases">
        <title>Genetic variation in Jamaican populations of the coffee berry borer (Hypothenemus hampei).</title>
        <authorList>
            <person name="Errbii M."/>
            <person name="Myrie A."/>
        </authorList>
    </citation>
    <scope>NUCLEOTIDE SEQUENCE [LARGE SCALE GENOMIC DNA]</scope>
    <source>
        <strain evidence="16">JA-Hopewell-2020-01-JO</strain>
        <tissue evidence="16">Whole body</tissue>
    </source>
</reference>
<keyword evidence="8 15" id="KW-0732">Signal</keyword>
<feature type="signal peptide" evidence="15">
    <location>
        <begin position="1"/>
        <end position="21"/>
    </location>
</feature>
<protein>
    <recommendedName>
        <fullName evidence="5">Translocon-associated protein subunit delta</fullName>
    </recommendedName>
    <alternativeName>
        <fullName evidence="14">Signal sequence receptor subunit delta</fullName>
    </alternativeName>
</protein>
<dbReference type="PANTHER" id="PTHR12731:SF1">
    <property type="entry name" value="TRANSLOCON-ASSOCIATED PROTEIN SUBUNIT DELTA"/>
    <property type="match status" value="1"/>
</dbReference>
<dbReference type="Pfam" id="PF05404">
    <property type="entry name" value="TRAP-delta"/>
    <property type="match status" value="1"/>
</dbReference>
<evidence type="ECO:0000256" key="14">
    <source>
        <dbReference type="ARBA" id="ARBA00031791"/>
    </source>
</evidence>
<dbReference type="EMBL" id="JBDJPC010000008">
    <property type="protein sequence ID" value="KAL1492713.1"/>
    <property type="molecule type" value="Genomic_DNA"/>
</dbReference>
<evidence type="ECO:0000256" key="5">
    <source>
        <dbReference type="ARBA" id="ARBA00014387"/>
    </source>
</evidence>
<dbReference type="AlphaFoldDB" id="A0ABD1EDI7"/>
<evidence type="ECO:0000256" key="1">
    <source>
        <dbReference type="ARBA" id="ARBA00002838"/>
    </source>
</evidence>
<evidence type="ECO:0000256" key="10">
    <source>
        <dbReference type="ARBA" id="ARBA00022843"/>
    </source>
</evidence>
<feature type="chain" id="PRO_5044841246" description="Translocon-associated protein subunit delta" evidence="15">
    <location>
        <begin position="22"/>
        <end position="168"/>
    </location>
</feature>
<dbReference type="InterPro" id="IPR008855">
    <property type="entry name" value="TRAP-delta"/>
</dbReference>
<dbReference type="Proteomes" id="UP001566132">
    <property type="component" value="Unassembled WGS sequence"/>
</dbReference>
<name>A0ABD1EDI7_HYPHA</name>
<comment type="similarity">
    <text evidence="3">Belongs to the TRAP-delta family.</text>
</comment>
<evidence type="ECO:0000256" key="13">
    <source>
        <dbReference type="ARBA" id="ARBA00023157"/>
    </source>
</evidence>
<evidence type="ECO:0000256" key="12">
    <source>
        <dbReference type="ARBA" id="ARBA00023136"/>
    </source>
</evidence>
<evidence type="ECO:0000313" key="16">
    <source>
        <dbReference type="EMBL" id="KAL1492713.1"/>
    </source>
</evidence>
<evidence type="ECO:0000256" key="9">
    <source>
        <dbReference type="ARBA" id="ARBA00022824"/>
    </source>
</evidence>
<evidence type="ECO:0000256" key="3">
    <source>
        <dbReference type="ARBA" id="ARBA00009294"/>
    </source>
</evidence>
<organism evidence="16 17">
    <name type="scientific">Hypothenemus hampei</name>
    <name type="common">Coffee berry borer</name>
    <dbReference type="NCBI Taxonomy" id="57062"/>
    <lineage>
        <taxon>Eukaryota</taxon>
        <taxon>Metazoa</taxon>
        <taxon>Ecdysozoa</taxon>
        <taxon>Arthropoda</taxon>
        <taxon>Hexapoda</taxon>
        <taxon>Insecta</taxon>
        <taxon>Pterygota</taxon>
        <taxon>Neoptera</taxon>
        <taxon>Endopterygota</taxon>
        <taxon>Coleoptera</taxon>
        <taxon>Polyphaga</taxon>
        <taxon>Cucujiformia</taxon>
        <taxon>Curculionidae</taxon>
        <taxon>Scolytinae</taxon>
        <taxon>Hypothenemus</taxon>
    </lineage>
</organism>
<comment type="function">
    <text evidence="1">TRAP proteins are part of a complex whose function is to bind calcium to the ER membrane and thereby regulate the retention of ER resident proteins.</text>
</comment>
<evidence type="ECO:0000256" key="6">
    <source>
        <dbReference type="ARBA" id="ARBA00022499"/>
    </source>
</evidence>
<evidence type="ECO:0000256" key="2">
    <source>
        <dbReference type="ARBA" id="ARBA00004115"/>
    </source>
</evidence>
<keyword evidence="7" id="KW-0812">Transmembrane</keyword>
<proteinExistence type="inferred from homology"/>
<comment type="subcellular location">
    <subcellularLocation>
        <location evidence="2">Endoplasmic reticulum membrane</location>
        <topology evidence="2">Single-pass type I membrane protein</topology>
    </subcellularLocation>
</comment>
<keyword evidence="9" id="KW-0256">Endoplasmic reticulum</keyword>
<keyword evidence="10" id="KW-0832">Ubl conjugation</keyword>
<evidence type="ECO:0000256" key="8">
    <source>
        <dbReference type="ARBA" id="ARBA00022729"/>
    </source>
</evidence>
<keyword evidence="11" id="KW-1133">Transmembrane helix</keyword>
<evidence type="ECO:0000256" key="15">
    <source>
        <dbReference type="SAM" id="SignalP"/>
    </source>
</evidence>
<keyword evidence="12" id="KW-0472">Membrane</keyword>
<comment type="subunit">
    <text evidence="4">Heterotetramer of TRAP-alpha, TRAP-beta, TRAP-delta and TRAP-gamma.</text>
</comment>